<feature type="transmembrane region" description="Helical" evidence="8">
    <location>
        <begin position="302"/>
        <end position="323"/>
    </location>
</feature>
<evidence type="ECO:0000256" key="7">
    <source>
        <dbReference type="ARBA" id="ARBA00023180"/>
    </source>
</evidence>
<feature type="transmembrane region" description="Helical" evidence="8">
    <location>
        <begin position="260"/>
        <end position="281"/>
    </location>
</feature>
<gene>
    <name evidence="10" type="ORF">P879_10418</name>
</gene>
<dbReference type="GO" id="GO:0005975">
    <property type="term" value="P:carbohydrate metabolic process"/>
    <property type="evidence" value="ECO:0007669"/>
    <property type="project" value="UniProtKB-ARBA"/>
</dbReference>
<dbReference type="GO" id="GO:0005794">
    <property type="term" value="C:Golgi apparatus"/>
    <property type="evidence" value="ECO:0007669"/>
    <property type="project" value="UniProtKB-ARBA"/>
</dbReference>
<keyword evidence="11" id="KW-1185">Reference proteome</keyword>
<comment type="caution">
    <text evidence="10">The sequence shown here is derived from an EMBL/GenBank/DDBJ whole genome shotgun (WGS) entry which is preliminary data.</text>
</comment>
<evidence type="ECO:0000256" key="8">
    <source>
        <dbReference type="SAM" id="Phobius"/>
    </source>
</evidence>
<dbReference type="Proteomes" id="UP000699462">
    <property type="component" value="Unassembled WGS sequence"/>
</dbReference>
<dbReference type="Pfam" id="PF07779">
    <property type="entry name" value="Cas1_AcylT"/>
    <property type="match status" value="1"/>
</dbReference>
<protein>
    <recommendedName>
        <fullName evidence="9">Cas1p 10 TM acyl transferase domain-containing protein</fullName>
    </recommendedName>
</protein>
<comment type="subcellular location">
    <subcellularLocation>
        <location evidence="1">Membrane</location>
        <topology evidence="1">Multi-pass membrane protein</topology>
    </subcellularLocation>
</comment>
<evidence type="ECO:0000256" key="6">
    <source>
        <dbReference type="ARBA" id="ARBA00023136"/>
    </source>
</evidence>
<sequence>ESSLTEWDPISDREHFVISFKKLAEISGSTNSVPFIWMLQDSVYELLLPEHYRRVTNQVVDAYNKLALEVLTDNLNLIIMEVNRLIAQQFSAPAYPFYCMNPGCETTLPEAFHVSDKALYETVQLLWNFHCNEAVRTEAATCCRAIPPVSTAQTRTFLLIGLCFITTAICFLLKKFRRSDSKRVILQKVDALIKITEVDLDEGIVKSNSTLTNLFVDGSDRSLAVDERYEFLLLLSKFGALLIFFFLCDRTRLFSVVNKSFSWTTFWIPLLVVVIIGFIFTGKTKQTKINHVDITREWKGWMQLYLLIYHFAGGYSVSYPLLFVPCVISHKFCIR</sequence>
<feature type="non-terminal residue" evidence="10">
    <location>
        <position position="1"/>
    </location>
</feature>
<proteinExistence type="inferred from homology"/>
<evidence type="ECO:0000256" key="3">
    <source>
        <dbReference type="ARBA" id="ARBA00022679"/>
    </source>
</evidence>
<dbReference type="GO" id="GO:0016740">
    <property type="term" value="F:transferase activity"/>
    <property type="evidence" value="ECO:0007669"/>
    <property type="project" value="UniProtKB-KW"/>
</dbReference>
<organism evidence="10 11">
    <name type="scientific">Paragonimus westermani</name>
    <dbReference type="NCBI Taxonomy" id="34504"/>
    <lineage>
        <taxon>Eukaryota</taxon>
        <taxon>Metazoa</taxon>
        <taxon>Spiralia</taxon>
        <taxon>Lophotrochozoa</taxon>
        <taxon>Platyhelminthes</taxon>
        <taxon>Trematoda</taxon>
        <taxon>Digenea</taxon>
        <taxon>Plagiorchiida</taxon>
        <taxon>Troglotremata</taxon>
        <taxon>Troglotrematidae</taxon>
        <taxon>Paragonimus</taxon>
    </lineage>
</organism>
<comment type="similarity">
    <text evidence="2">Belongs to the PC-esterase family. CASD1 subfamily.</text>
</comment>
<dbReference type="AlphaFoldDB" id="A0A8T0D6T5"/>
<dbReference type="PANTHER" id="PTHR13533:SF1">
    <property type="entry name" value="N-ACETYLNEURAMINATE 9-O-ACETYLTRANSFERASE"/>
    <property type="match status" value="1"/>
</dbReference>
<keyword evidence="5 8" id="KW-1133">Transmembrane helix</keyword>
<reference evidence="10 11" key="1">
    <citation type="submission" date="2019-07" db="EMBL/GenBank/DDBJ databases">
        <title>Annotation for the trematode Paragonimus westermani.</title>
        <authorList>
            <person name="Choi Y.-J."/>
        </authorList>
    </citation>
    <scope>NUCLEOTIDE SEQUENCE [LARGE SCALE GENOMIC DNA]</scope>
    <source>
        <strain evidence="10">180907_Pwestermani</strain>
    </source>
</reference>
<dbReference type="GO" id="GO:0016020">
    <property type="term" value="C:membrane"/>
    <property type="evidence" value="ECO:0007669"/>
    <property type="project" value="UniProtKB-SubCell"/>
</dbReference>
<keyword evidence="4 8" id="KW-0812">Transmembrane</keyword>
<evidence type="ECO:0000259" key="9">
    <source>
        <dbReference type="Pfam" id="PF07779"/>
    </source>
</evidence>
<dbReference type="InterPro" id="IPR012419">
    <property type="entry name" value="Cas1_AcylTrans_dom"/>
</dbReference>
<dbReference type="OrthoDB" id="1932925at2759"/>
<evidence type="ECO:0000256" key="5">
    <source>
        <dbReference type="ARBA" id="ARBA00022989"/>
    </source>
</evidence>
<evidence type="ECO:0000313" key="10">
    <source>
        <dbReference type="EMBL" id="KAF8563550.1"/>
    </source>
</evidence>
<keyword evidence="3" id="KW-0808">Transferase</keyword>
<feature type="transmembrane region" description="Helical" evidence="8">
    <location>
        <begin position="231"/>
        <end position="248"/>
    </location>
</feature>
<evidence type="ECO:0000313" key="11">
    <source>
        <dbReference type="Proteomes" id="UP000699462"/>
    </source>
</evidence>
<keyword evidence="6 8" id="KW-0472">Membrane</keyword>
<accession>A0A8T0D6T5</accession>
<feature type="transmembrane region" description="Helical" evidence="8">
    <location>
        <begin position="156"/>
        <end position="173"/>
    </location>
</feature>
<evidence type="ECO:0000256" key="2">
    <source>
        <dbReference type="ARBA" id="ARBA00010666"/>
    </source>
</evidence>
<evidence type="ECO:0000256" key="4">
    <source>
        <dbReference type="ARBA" id="ARBA00022692"/>
    </source>
</evidence>
<dbReference type="EMBL" id="JTDF01011504">
    <property type="protein sequence ID" value="KAF8563550.1"/>
    <property type="molecule type" value="Genomic_DNA"/>
</dbReference>
<name>A0A8T0D6T5_9TREM</name>
<evidence type="ECO:0000256" key="1">
    <source>
        <dbReference type="ARBA" id="ARBA00004141"/>
    </source>
</evidence>
<feature type="domain" description="Cas1p 10 TM acyl transferase" evidence="9">
    <location>
        <begin position="137"/>
        <end position="317"/>
    </location>
</feature>
<keyword evidence="7" id="KW-0325">Glycoprotein</keyword>
<dbReference type="PANTHER" id="PTHR13533">
    <property type="entry name" value="N-ACETYLNEURAMINATE 9-O-ACETYLTRANSFERASE"/>
    <property type="match status" value="1"/>
</dbReference>